<sequence length="81" mass="9532">MLILLLLKKIDELAKKSNQSRQQFLKKLVYALAIFSQQSGRGEHLKNLIRANIRMMELCAISMENPHDMLKEIIREYDDDE</sequence>
<dbReference type="AlphaFoldDB" id="A0ABD4WU29"/>
<dbReference type="EMBL" id="JARAOX010000172">
    <property type="protein sequence ID" value="MDD9783680.1"/>
    <property type="molecule type" value="Genomic_DNA"/>
</dbReference>
<reference evidence="1 2" key="1">
    <citation type="submission" date="2023-02" db="EMBL/GenBank/DDBJ databases">
        <authorList>
            <person name="Olszewska D."/>
        </authorList>
    </citation>
    <scope>NUCLEOTIDE SEQUENCE [LARGE SCALE GENOMIC DNA]</scope>
    <source>
        <strain evidence="1 2">FDU301</strain>
    </source>
</reference>
<dbReference type="Proteomes" id="UP001213771">
    <property type="component" value="Unassembled WGS sequence"/>
</dbReference>
<accession>A0ABD4WU29</accession>
<dbReference type="RefSeq" id="WP_098598709.1">
    <property type="nucleotide sequence ID" value="NZ_JARAOX010000172.1"/>
</dbReference>
<protein>
    <submittedName>
        <fullName evidence="1">Uncharacterized protein</fullName>
    </submittedName>
</protein>
<evidence type="ECO:0000313" key="2">
    <source>
        <dbReference type="Proteomes" id="UP001213771"/>
    </source>
</evidence>
<organism evidence="1 2">
    <name type="scientific">Priestia megaterium</name>
    <name type="common">Bacillus megaterium</name>
    <dbReference type="NCBI Taxonomy" id="1404"/>
    <lineage>
        <taxon>Bacteria</taxon>
        <taxon>Bacillati</taxon>
        <taxon>Bacillota</taxon>
        <taxon>Bacilli</taxon>
        <taxon>Bacillales</taxon>
        <taxon>Bacillaceae</taxon>
        <taxon>Priestia</taxon>
    </lineage>
</organism>
<gene>
    <name evidence="1" type="ORF">PVE99_14925</name>
</gene>
<comment type="caution">
    <text evidence="1">The sequence shown here is derived from an EMBL/GenBank/DDBJ whole genome shotgun (WGS) entry which is preliminary data.</text>
</comment>
<proteinExistence type="predicted"/>
<name>A0ABD4WU29_PRIMG</name>
<evidence type="ECO:0000313" key="1">
    <source>
        <dbReference type="EMBL" id="MDD9783680.1"/>
    </source>
</evidence>